<dbReference type="Gene3D" id="3.40.50.720">
    <property type="entry name" value="NAD(P)-binding Rossmann-like Domain"/>
    <property type="match status" value="3"/>
</dbReference>
<dbReference type="GO" id="GO:0047879">
    <property type="term" value="F:erythronolide synthase activity"/>
    <property type="evidence" value="ECO:0007669"/>
    <property type="project" value="UniProtKB-EC"/>
</dbReference>
<dbReference type="SMART" id="SM01294">
    <property type="entry name" value="PKS_PP_betabranch"/>
    <property type="match status" value="3"/>
</dbReference>
<feature type="domain" description="Carrier" evidence="15">
    <location>
        <begin position="1502"/>
        <end position="1577"/>
    </location>
</feature>
<dbReference type="GO" id="GO:0033068">
    <property type="term" value="P:macrolide biosynthetic process"/>
    <property type="evidence" value="ECO:0007669"/>
    <property type="project" value="UniProtKB-ARBA"/>
</dbReference>
<dbReference type="CDD" id="cd00833">
    <property type="entry name" value="PKS"/>
    <property type="match status" value="3"/>
</dbReference>
<comment type="cofactor">
    <cofactor evidence="1">
        <name>pantetheine 4'-phosphate</name>
        <dbReference type="ChEBI" id="CHEBI:47942"/>
    </cofactor>
</comment>
<evidence type="ECO:0000256" key="3">
    <source>
        <dbReference type="ARBA" id="ARBA00022553"/>
    </source>
</evidence>
<dbReference type="GO" id="GO:0004315">
    <property type="term" value="F:3-oxoacyl-[acyl-carrier-protein] synthase activity"/>
    <property type="evidence" value="ECO:0007669"/>
    <property type="project" value="InterPro"/>
</dbReference>
<feature type="compositionally biased region" description="Basic and acidic residues" evidence="14">
    <location>
        <begin position="3835"/>
        <end position="3852"/>
    </location>
</feature>
<feature type="domain" description="Ketosynthase family 3 (KS3)" evidence="16">
    <location>
        <begin position="1598"/>
        <end position="2024"/>
    </location>
</feature>
<evidence type="ECO:0000256" key="9">
    <source>
        <dbReference type="ARBA" id="ARBA00052442"/>
    </source>
</evidence>
<keyword evidence="6" id="KW-0045">Antibiotic biosynthesis</keyword>
<dbReference type="EC" id="2.3.1.94" evidence="13"/>
<evidence type="ECO:0000256" key="4">
    <source>
        <dbReference type="ARBA" id="ARBA00022679"/>
    </source>
</evidence>
<proteinExistence type="predicted"/>
<evidence type="ECO:0000256" key="5">
    <source>
        <dbReference type="ARBA" id="ARBA00022737"/>
    </source>
</evidence>
<dbReference type="InterPro" id="IPR013968">
    <property type="entry name" value="PKS_KR"/>
</dbReference>
<evidence type="ECO:0000313" key="17">
    <source>
        <dbReference type="EMBL" id="AOS63982.1"/>
    </source>
</evidence>
<dbReference type="FunFam" id="3.40.47.10:FF:000019">
    <property type="entry name" value="Polyketide synthase type I"/>
    <property type="match status" value="3"/>
</dbReference>
<dbReference type="Gene3D" id="3.30.70.3290">
    <property type="match status" value="3"/>
</dbReference>
<feature type="domain" description="Ketosynthase family 3 (KS3)" evidence="16">
    <location>
        <begin position="33"/>
        <end position="451"/>
    </location>
</feature>
<dbReference type="GO" id="GO:0006633">
    <property type="term" value="P:fatty acid biosynthetic process"/>
    <property type="evidence" value="ECO:0007669"/>
    <property type="project" value="InterPro"/>
</dbReference>
<dbReference type="SMART" id="SM00827">
    <property type="entry name" value="PKS_AT"/>
    <property type="match status" value="3"/>
</dbReference>
<accession>A0AAC9HR02</accession>
<dbReference type="Proteomes" id="UP000095210">
    <property type="component" value="Chromosome"/>
</dbReference>
<dbReference type="Pfam" id="PF02801">
    <property type="entry name" value="Ketoacyl-synt_C"/>
    <property type="match status" value="3"/>
</dbReference>
<dbReference type="InterPro" id="IPR001227">
    <property type="entry name" value="Ac_transferase_dom_sf"/>
</dbReference>
<dbReference type="GO" id="GO:0031177">
    <property type="term" value="F:phosphopantetheine binding"/>
    <property type="evidence" value="ECO:0007669"/>
    <property type="project" value="InterPro"/>
</dbReference>
<evidence type="ECO:0000256" key="14">
    <source>
        <dbReference type="SAM" id="MobiDB-lite"/>
    </source>
</evidence>
<dbReference type="Pfam" id="PF08990">
    <property type="entry name" value="Docking"/>
    <property type="match status" value="1"/>
</dbReference>
<feature type="region of interest" description="Disordered" evidence="14">
    <location>
        <begin position="2817"/>
        <end position="2845"/>
    </location>
</feature>
<evidence type="ECO:0000256" key="12">
    <source>
        <dbReference type="ARBA" id="ARBA00063272"/>
    </source>
</evidence>
<dbReference type="InterPro" id="IPR016036">
    <property type="entry name" value="Malonyl_transacylase_ACP-bd"/>
</dbReference>
<dbReference type="CDD" id="cd08952">
    <property type="entry name" value="KR_1_SDR_x"/>
    <property type="match status" value="3"/>
</dbReference>
<evidence type="ECO:0000313" key="18">
    <source>
        <dbReference type="Proteomes" id="UP000095210"/>
    </source>
</evidence>
<name>A0AAC9HR02_9PSEU</name>
<evidence type="ECO:0000259" key="16">
    <source>
        <dbReference type="PROSITE" id="PS52004"/>
    </source>
</evidence>
<dbReference type="InterPro" id="IPR018201">
    <property type="entry name" value="Ketoacyl_synth_AS"/>
</dbReference>
<dbReference type="InterPro" id="IPR036736">
    <property type="entry name" value="ACP-like_sf"/>
</dbReference>
<evidence type="ECO:0000256" key="10">
    <source>
        <dbReference type="ARBA" id="ARBA00060158"/>
    </source>
</evidence>
<dbReference type="InterPro" id="IPR020841">
    <property type="entry name" value="PKS_Beta-ketoAc_synthase_dom"/>
</dbReference>
<keyword evidence="8" id="KW-0012">Acyltransferase</keyword>
<dbReference type="SUPFAM" id="SSF52151">
    <property type="entry name" value="FabD/lysophospholipase-like"/>
    <property type="match status" value="3"/>
</dbReference>
<evidence type="ECO:0000259" key="15">
    <source>
        <dbReference type="PROSITE" id="PS50075"/>
    </source>
</evidence>
<dbReference type="Pfam" id="PF00109">
    <property type="entry name" value="ketoacyl-synt"/>
    <property type="match status" value="3"/>
</dbReference>
<dbReference type="SMART" id="SM00825">
    <property type="entry name" value="PKS_KS"/>
    <property type="match status" value="3"/>
</dbReference>
<comment type="function">
    <text evidence="10">Involved in the biosynthesis of antibiotic erythromycin via the biosynthesis of its aglycone precursor, 6-deoxyerythronolide B (6-dEB).</text>
</comment>
<keyword evidence="4" id="KW-0808">Transferase</keyword>
<dbReference type="PROSITE" id="PS52004">
    <property type="entry name" value="KS3_2"/>
    <property type="match status" value="3"/>
</dbReference>
<protein>
    <recommendedName>
        <fullName evidence="13">6-deoxyerythronolide-B synthase</fullName>
        <ecNumber evidence="13">2.3.1.94</ecNumber>
    </recommendedName>
</protein>
<dbReference type="SUPFAM" id="SSF55048">
    <property type="entry name" value="Probable ACP-binding domain of malonyl-CoA ACP transacylase"/>
    <property type="match status" value="3"/>
</dbReference>
<dbReference type="Pfam" id="PF08659">
    <property type="entry name" value="KR"/>
    <property type="match status" value="3"/>
</dbReference>
<comment type="subunit">
    <text evidence="12">Homodimer. Erythronolide synthase is composed of EryAI, EryAII and EryAIII multimodular (2 modules) polypeptides each coding for a functional synthase subunit which participates in 2 of the six FAS-like elongation steps required for formation of the polyketide. Module 1, 2, 3, 4, 5, and 6 participating in biosynthesis steps 1, 2, 3, 4, 5, and 6, respectively.</text>
</comment>
<evidence type="ECO:0000256" key="8">
    <source>
        <dbReference type="ARBA" id="ARBA00023315"/>
    </source>
</evidence>
<comment type="catalytic activity">
    <reaction evidence="9">
        <text>6 (S)-methylmalonyl-CoA + propanoyl-CoA + 6 NADPH + 12 H(+) = 6-deoxyerythronolide B + 6 CO2 + 6 NADP(+) + 7 CoA + H2O</text>
        <dbReference type="Rhea" id="RHEA:23068"/>
        <dbReference type="ChEBI" id="CHEBI:15377"/>
        <dbReference type="ChEBI" id="CHEBI:15378"/>
        <dbReference type="ChEBI" id="CHEBI:16089"/>
        <dbReference type="ChEBI" id="CHEBI:16526"/>
        <dbReference type="ChEBI" id="CHEBI:57287"/>
        <dbReference type="ChEBI" id="CHEBI:57327"/>
        <dbReference type="ChEBI" id="CHEBI:57392"/>
        <dbReference type="ChEBI" id="CHEBI:57783"/>
        <dbReference type="ChEBI" id="CHEBI:58349"/>
        <dbReference type="EC" id="2.3.1.94"/>
    </reaction>
</comment>
<dbReference type="InterPro" id="IPR032821">
    <property type="entry name" value="PKS_assoc"/>
</dbReference>
<dbReference type="Gene3D" id="1.10.1200.10">
    <property type="entry name" value="ACP-like"/>
    <property type="match status" value="3"/>
</dbReference>
<feature type="region of interest" description="Disordered" evidence="14">
    <location>
        <begin position="3832"/>
        <end position="3852"/>
    </location>
</feature>
<dbReference type="Gene3D" id="6.10.140.1830">
    <property type="match status" value="3"/>
</dbReference>
<dbReference type="SMART" id="SM00822">
    <property type="entry name" value="PKS_KR"/>
    <property type="match status" value="2"/>
</dbReference>
<keyword evidence="2" id="KW-0596">Phosphopantetheine</keyword>
<dbReference type="FunFam" id="3.40.366.10:FF:000002">
    <property type="entry name" value="Probable polyketide synthase 2"/>
    <property type="match status" value="1"/>
</dbReference>
<comment type="pathway">
    <text evidence="11">Antibiotic biosynthesis; erythromycin biosynthesis.</text>
</comment>
<dbReference type="InterPro" id="IPR014031">
    <property type="entry name" value="Ketoacyl_synth_C"/>
</dbReference>
<dbReference type="InterPro" id="IPR020806">
    <property type="entry name" value="PKS_PP-bd"/>
</dbReference>
<feature type="domain" description="Carrier" evidence="15">
    <location>
        <begin position="3135"/>
        <end position="3210"/>
    </location>
</feature>
<dbReference type="PANTHER" id="PTHR43775:SF51">
    <property type="entry name" value="INACTIVE PHENOLPHTHIOCEROL SYNTHESIS POLYKETIDE SYNTHASE TYPE I PKS1-RELATED"/>
    <property type="match status" value="1"/>
</dbReference>
<dbReference type="PROSITE" id="PS50075">
    <property type="entry name" value="CARRIER"/>
    <property type="match status" value="3"/>
</dbReference>
<dbReference type="InterPro" id="IPR057326">
    <property type="entry name" value="KR_dom"/>
</dbReference>
<feature type="region of interest" description="Disordered" evidence="14">
    <location>
        <begin position="2675"/>
        <end position="2700"/>
    </location>
</feature>
<dbReference type="Pfam" id="PF00698">
    <property type="entry name" value="Acyl_transf_1"/>
    <property type="match status" value="3"/>
</dbReference>
<dbReference type="PROSITE" id="PS00012">
    <property type="entry name" value="PHOSPHOPANTETHEINE"/>
    <property type="match status" value="3"/>
</dbReference>
<dbReference type="Pfam" id="PF00550">
    <property type="entry name" value="PP-binding"/>
    <property type="match status" value="3"/>
</dbReference>
<dbReference type="SUPFAM" id="SSF51735">
    <property type="entry name" value="NAD(P)-binding Rossmann-fold domains"/>
    <property type="match status" value="6"/>
</dbReference>
<dbReference type="PANTHER" id="PTHR43775">
    <property type="entry name" value="FATTY ACID SYNTHASE"/>
    <property type="match status" value="1"/>
</dbReference>
<dbReference type="InterPro" id="IPR016035">
    <property type="entry name" value="Acyl_Trfase/lysoPLipase"/>
</dbReference>
<dbReference type="InterPro" id="IPR015083">
    <property type="entry name" value="NorB/c/GfsB-D-like_docking"/>
</dbReference>
<dbReference type="InterPro" id="IPR009081">
    <property type="entry name" value="PP-bd_ACP"/>
</dbReference>
<dbReference type="Pfam" id="PF18369">
    <property type="entry name" value="PKS_DE"/>
    <property type="match status" value="3"/>
</dbReference>
<evidence type="ECO:0000256" key="2">
    <source>
        <dbReference type="ARBA" id="ARBA00022450"/>
    </source>
</evidence>
<keyword evidence="3" id="KW-0597">Phosphoprotein</keyword>
<reference evidence="18" key="1">
    <citation type="submission" date="2016-03" db="EMBL/GenBank/DDBJ databases">
        <title>Complete genome sequence of the type strain Actinoalloteichus hymeniacidonis DSM 45092.</title>
        <authorList>
            <person name="Schaffert L."/>
            <person name="Albersmeier A."/>
            <person name="Winkler A."/>
            <person name="Kalinowski J."/>
            <person name="Zotchev S."/>
            <person name="Ruckert C."/>
        </authorList>
    </citation>
    <scope>NUCLEOTIDE SEQUENCE [LARGE SCALE GENOMIC DNA]</scope>
    <source>
        <strain evidence="18">HPA177(T) (DSM 45092(T))</strain>
    </source>
</reference>
<dbReference type="Gene3D" id="3.40.47.10">
    <property type="match status" value="3"/>
</dbReference>
<feature type="domain" description="Carrier" evidence="15">
    <location>
        <begin position="4762"/>
        <end position="4837"/>
    </location>
</feature>
<dbReference type="FunFam" id="1.10.1200.10:FF:000007">
    <property type="entry name" value="Probable polyketide synthase pks17"/>
    <property type="match status" value="3"/>
</dbReference>
<dbReference type="InterPro" id="IPR014043">
    <property type="entry name" value="Acyl_transferase_dom"/>
</dbReference>
<gene>
    <name evidence="17" type="ORF">TL08_15885</name>
</gene>
<evidence type="ECO:0000256" key="1">
    <source>
        <dbReference type="ARBA" id="ARBA00001957"/>
    </source>
</evidence>
<dbReference type="SMART" id="SM00823">
    <property type="entry name" value="PKS_PP"/>
    <property type="match status" value="3"/>
</dbReference>
<dbReference type="InterPro" id="IPR036291">
    <property type="entry name" value="NAD(P)-bd_dom_sf"/>
</dbReference>
<keyword evidence="5" id="KW-0677">Repeat</keyword>
<dbReference type="Gene3D" id="3.40.50.11460">
    <property type="match status" value="1"/>
</dbReference>
<dbReference type="InterPro" id="IPR006162">
    <property type="entry name" value="Ppantetheine_attach_site"/>
</dbReference>
<keyword evidence="7" id="KW-0511">Multifunctional enzyme</keyword>
<dbReference type="PROSITE" id="PS00606">
    <property type="entry name" value="KS3_1"/>
    <property type="match status" value="3"/>
</dbReference>
<dbReference type="SUPFAM" id="SSF53901">
    <property type="entry name" value="Thiolase-like"/>
    <property type="match status" value="3"/>
</dbReference>
<dbReference type="GO" id="GO:0004312">
    <property type="term" value="F:fatty acid synthase activity"/>
    <property type="evidence" value="ECO:0007669"/>
    <property type="project" value="TreeGrafter"/>
</dbReference>
<dbReference type="NCBIfam" id="NF045894">
    <property type="entry name" value="PKS_plus_SDR"/>
    <property type="match status" value="3"/>
</dbReference>
<dbReference type="EMBL" id="CP014859">
    <property type="protein sequence ID" value="AOS63982.1"/>
    <property type="molecule type" value="Genomic_DNA"/>
</dbReference>
<sequence length="4918" mass="516827">MADDDRLVEYLRRVTADLHQTRQRLREVESRGRDAVAVVGMACRLPGGVTSPEDLWRLVAAGGDAVSGFPVDRGWTPADPAMPHTRQGGFLDGAADFDAGLFGISPREATAMDPQQRLLLETSWEALERAGLAPTALRGTDTGVFVGMGNHDYGPRLDEEAEDVAGHVLTGTIASIASGRIAYTLGLEGPAITIDTACSSSLVALHQAAQSLRDGDCSLALAGGVAVMSHPGLFTEFHRQGGLASDGRCKSFADTADGTGWGEGVGVLVLERLSDAVRNGRHVLAVVRGSAVNQDGASHGLTAPNGPAQQRVIRQALANARLSTQDVDAVEAHGTGTRLGDPIEAQALLATYGQGRDPDRPLFLGSVKSNIAHTQAASGVAGVIKMILAMRHGVLPPTLHAEEPSAQVDWSAGAVELLTASRPWPAVDRARRAAVSSFGISGTNAHVVLEQAPEPEYDEVEPRPASAAAPAPLPWVLSGRTAEALRGQAARLIDHVAAEPAVSPTDVAFSLATTRAHLEHRAVILGADRAELAAGLSAVAEGTEAPGVVTGTTRATGRLAMMFTGQGSQYPAMGRTLYRTYPVFAAAFDEVCAELDPLLGVSVRDLVFADDDSGGGLGAAVEAGPAESATTQPDTAIDRPLDRTDLAQAALFAVEVALSRLLAHVGIRPDVVLGHSFGEVVAAYLAGVWSLRDACAVVAARGGLVRRLALPGAMVAVAATETEAADYLAEIDGTLVIAAVNGPNSVVFSGDADTVARATHAWRDRGRRVRLLRGGQAFHSPLIEPAVAAFTEALQQVSFVAPEIPLISTVTGRPVDPRAVTTPEYWADQLRRPVRFADAIRTLREESVTTILEVGPDGVLTPMAREVLDEQHADEEVTFAVTLRRGRPEPDTFGAALAALHVRGLVPRWAGLLDGAARRVPLPTYAFQRSRYWWDRSTAGGDSTATTLDADFWEAVRRGDLSALAETLGLRAPDEHGALTALLPALSERAARRRSLAETASWRHRSTWIPFAADHTDGTAGRWLVVHTEEQSDDPDITAIVDALTDGGGVAHLVLDEAGSTGSVQVERLAEAVRSADGTEVAGVLSLLALRDGASEHDGLDTPTAMRATTVLLQALGQARVRGPLWCVTRSAVSVGEGDAPVDPRQALLWGWGRSAAREHPDRWGGLIDLPATTDGRTAGLVAGVVRGGHAEDEIAVRSSGRHVRRLRPVPEDSSVAPPWRPDGAVVLTGDWDDTWPTLACRVAERGARHVLLAPRFPAEAGDRDDSVLTDRLAELGATVSVVRDTDETRHETLIGLLGATPLAAVVHVETASVPVGRLDDVDAAEFDAGVRAALHSIYEVIRFAHRAGAADLLMFSSLTGVWGAGGYAAQAAIESHLDALGRRSSTDGPRVRSLSWGTWQSESVRGASSDAASDHWGDRGLRPMPAERALDVLDTAMVVDAEPWIVADVDWTVFAAAYTSLRPGPLVDGLVDADVDTPDDSAAPAAEDTRLRDVDAEERRSLLLDRVRGDAALLLGHASATAVGADQPFRDMGVDSLTAVRLRDRLAASTGLRLPSTLVFDHPTPQALVRHLEAEILGTSAEPSRDRTAEIAAVAEDEPIAIIGMACRFPGGVDSPESLWRLLVDGEDAMSPFPLDRGWDVEALYHADPANRGTSYTRSGGFLDDPAGFDADFFGISPREATAMDPQQRLLLETSWEAFERADIDPSLMRGSSTGVFTGIAWRDYGSEPGRDADAAEGYLMTGNATSIASGRVAYTLGLEGPAITVDTACSSSLVAVHLAGQALRSGECSMALAGGAAVMATPVAFVEFSRQRGLAPDGRCKPFAKAADGTGWSEGVGVLLLERLSDARRNGRRVLGVVRGTAINQDGASNGLSAPNGPAQQRVIRQALAQSGLTADDVDAVEAHGTGTRLGDPIEAQALLAAYGRDRSEDRPLWLGSVKSNIGHTGAAAGVAGVIKMVMALRHEVLPRTLHVDEPTPEVDWTTGGVRLLTEARDWPRQDRPRRAGVSAFGFSGTNAHVLLEEPESAVVPEPASVPEAAAMPLVVRPDAVPLLLSARSESALRAQGRRLRRLLVEQPESSIVDVAGALVTSRTTHRHRAVVVGADRSELLAGLDAVADGREAPGVVAGIAHDGDRRPVFVFPGQGSQWRGMATDLLACSPVFAEWITACEQVLTPFVGWSLRDMLSPDVDPALADRVDVVQPVLWAVLVSLAELWRSCGVVPAAVLGHSQGEIAAACIAGGISLSDGARIVARRSQAVAETLSGGGGMASVGLSSRQTTEAIAALGDSAVGLEIAAENGPTSTVVAGATAALDALVAHCSTSGVRARRVTVDYASHSDQVEALHTRLLELFEEVEPHAGEVPFYSTVAAARIDTAELDAEYWYRNLRRTVRFEETTRAVVADRHEVFLEVSPHPVLAMSIEEILADTAVEEAFAGATLRRDDGGAARFLTALAELHVRGVPVDWSHLIGGWGGRRIDLPTYAFQRERFWLAPDPKPSPIDSRPYPGGGSVEDSFWTAVEQGDAAGVTRLVADSTADDHDAVASVLPMLSRWRRRAREHEIVDSWRYRVRWARASVPTDADAARLDGRWLLVDAPAMPAAFDGPSDTARHAESDTDADQVIHALSRGGAEVVRLMVEQGLDRGALTERLRTTIAVDGPVTGVVSLLALPSVGHPLDAEDGGRHPSVVPGHEASRELPDTVSGGRLADTVTLLQALGDAGVGAPLWCVTRDAVSPHGPGSAFVDPEQAMVWGVGRVAALEQPDQWGGMIDLPASLGDQAASRLCGILAGTTGEDQVAVRSSGVFARRLVRAPLPVGGRVDSSVEQEPDGASVAVTDEGPVPLPAATSGRWTAGGTVLVTGGTGALGAQVARWLVGRGVEHLVLTSRRGAAAPGAEDLADELRRLGAEVTLAACDVAERDALHRVVKEIPAEAPLTGVVHTAGILDDTTLEALTPQQICAVLDVKAQGAVNLHHLTRDHDLACFLLFSSAGATVGVPGQGNYAPGNVFLDALAEWRRAAGLPATSVAWGAWEDSGMATGAVRDLFERHGTPALDPAAALTALHQAVEHHEAFLCVADIRWERYLVAYTAARPSTLFDEVPEVRALNDRERLGASGPASAATTAFDRLRGLPVGEREKELADLVRSTVAVVLGHGTPDQVDPRRPFQEIGFDSVTSVELRNRLNGATGLRLPVTAIFDHPTPAALAAELAQGLLGTRDEPVVVANQRRQSASDDDPIAVVGMACRLPGDVRSPEELWRLLTEGRDGLVPLPIDRGWADEQADGTAEGSPSLPTAGGFLSDAADFDAGLFGISPREAVAMDPQQRLLLETAWEAFERTGLDPHSVHGRDIGVFAGVAGVDYVTRRRHATEAGQGHLMTGNAASVLSGRLSYVFGLEGPAVTVDTACSSSLVALHQAAQSLRAGECSMALAGGVTVMSTPLVLQQFSQQGGLAADGRVKAFADTADGTGMAEGVGVLVLERLSDAVANGRRVLAVVRGSAVNQDGASNGLTAPNGPSQQRVIRQALANAGLSTGDVDVVEAHGTGTRLGDPIEAQALLATYGRDREPENPVFLGSVKSNIGHTQAAAGVAGVIKMVLALEHGVLPSTLHVDEPSSQVDWSSGGVELLIESRPWPEVDRPRRAAVSSFGISGTNAHVILEQAPTIETDDHRSADPVESAERAVEPGRSSIEKPVSPSVPWLLSGQTAAALRAQAQRLAEHGALPGTAPADVARSLITTRAALDHRAVVVAQDSAEFAAGLAGVAAGRSGAGVVSGVVRGARRVGLVFSGQGSQYVGMGRELYDVFPVFAGAFDEVCAELDPLLGFSLREAVFAAATAGEKSPADEPSRSVEEPPARSIDDTGLAQPALFAVEVALVRLLAAAGVTPEVVAGHSLGELTAAYVAGLWTLPAACRVVAARARLMQRLPDGGAMASIEAAEDAVRAHLATRTATVTGQQSTVDVAAVNGPLATVISGDAAEISEIVAWWRDQGHRVRLLQVSHAFHSSLLDPMLEDYGRELATVAADVPTVPLVSTVTGAVLDPSTSAGPEYWVRQVREPVRYADAVRTLRELGVTTVIEVGPGGVLTALTRETLDDDRAATEAAADGIVDAPRGSTPETSCIALLRSDRAETAALLGGLAAAHVTGVAVDFTPLLPSDASVVDLPTYAFQRDRFWWDAAPAAAPTGPVGSGSAAEDAFWAAVERDDRAGLARLVTLPDGEAEDLTSMLPALSRWRRRSRDRERVDSWRYRVRWTGVPTREHAASTPLLGNWLLVEDPAAGRSIGESASVEKLLTQGGARVTRIEVEAGLGRVELATRLRRLAETAEPPTGIVSLLGLPRTDPATTLDPAEPVAPILPVRDLASTVTLVQALGDAAVTAPLWCLTRGAVSVRDDDAPVDPAQAMLWGLGRVVALEHPERWGGLVDLPNLPGLSESDADRIGARLRGVLAAESGEDQVAVRPAGVFGRRLVRAPLNPVSAETAERWRTRGTVLVTGGTGALGVRVARWLASRGAERLVLTSRRGPAAPGAAELVAELAEVGVETVVVACDVADRDALRDVLDAIPPATPLTGVFHTAGVLDDTALTDLSEARIAEVLRAKAQGAATLDQLTRHHPITAFVSFASISGVWGSGSQGAYAAANAAVDAIASQRRAVGLPATSIAWGAWAESGMAAGEAGEYLRRRGVIPMSPDPAMAALEASVGNDDTAIAVADVDWANFVPSFTLHRPQPLLSELPEARQAVDSVAPAADGAGDEQDGLVRRLTAMPPGERARAVLDLVRSEVASALGYVSADQVDPDAAFQSVGFDSLIAVELRNNLGRITGLRLPPTLVFDHPTPSAVAELLDTRLAADGPTADLPISAQLDRLEADLAKVDARDASRSQITTRLRGLLLKWTDEPSPTVEDTVDDEIESASDEALFEFIRGRLGRD</sequence>
<dbReference type="InterPro" id="IPR014030">
    <property type="entry name" value="Ketoacyl_synth_N"/>
</dbReference>
<dbReference type="InterPro" id="IPR050091">
    <property type="entry name" value="PKS_NRPS_Biosynth_Enz"/>
</dbReference>
<evidence type="ECO:0000256" key="6">
    <source>
        <dbReference type="ARBA" id="ARBA00023194"/>
    </source>
</evidence>
<evidence type="ECO:0000256" key="13">
    <source>
        <dbReference type="ARBA" id="ARBA00066981"/>
    </source>
</evidence>
<dbReference type="InterPro" id="IPR041618">
    <property type="entry name" value="PKS_DE"/>
</dbReference>
<feature type="domain" description="Ketosynthase family 3 (KS3)" evidence="16">
    <location>
        <begin position="3231"/>
        <end position="3655"/>
    </location>
</feature>
<dbReference type="RefSeq" id="WP_069850001.1">
    <property type="nucleotide sequence ID" value="NZ_CP014859.1"/>
</dbReference>
<evidence type="ECO:0000256" key="7">
    <source>
        <dbReference type="ARBA" id="ARBA00023268"/>
    </source>
</evidence>
<dbReference type="Pfam" id="PF16197">
    <property type="entry name" value="KAsynt_C_assoc"/>
    <property type="match status" value="3"/>
</dbReference>
<dbReference type="KEGG" id="ahm:TL08_15885"/>
<dbReference type="Gene3D" id="3.40.366.10">
    <property type="entry name" value="Malonyl-Coenzyme A Acyl Carrier Protein, domain 2"/>
    <property type="match status" value="3"/>
</dbReference>
<organism evidence="17 18">
    <name type="scientific">Actinoalloteichus hymeniacidonis</name>
    <dbReference type="NCBI Taxonomy" id="340345"/>
    <lineage>
        <taxon>Bacteria</taxon>
        <taxon>Bacillati</taxon>
        <taxon>Actinomycetota</taxon>
        <taxon>Actinomycetes</taxon>
        <taxon>Pseudonocardiales</taxon>
        <taxon>Pseudonocardiaceae</taxon>
        <taxon>Actinoalloteichus</taxon>
    </lineage>
</organism>
<keyword evidence="18" id="KW-1185">Reference proteome</keyword>
<dbReference type="InterPro" id="IPR016039">
    <property type="entry name" value="Thiolase-like"/>
</dbReference>
<evidence type="ECO:0000256" key="11">
    <source>
        <dbReference type="ARBA" id="ARBA00060622"/>
    </source>
</evidence>
<dbReference type="SUPFAM" id="SSF47336">
    <property type="entry name" value="ACP-like"/>
    <property type="match status" value="3"/>
</dbReference>